<dbReference type="AlphaFoldDB" id="A0AAW2IBZ5"/>
<name>A0AAW2IBZ5_9NEOP</name>
<proteinExistence type="predicted"/>
<dbReference type="SUPFAM" id="SSF50978">
    <property type="entry name" value="WD40 repeat-like"/>
    <property type="match status" value="1"/>
</dbReference>
<protein>
    <submittedName>
        <fullName evidence="2">Uncharacterized protein</fullName>
    </submittedName>
</protein>
<dbReference type="InterPro" id="IPR001680">
    <property type="entry name" value="WD40_rpt"/>
</dbReference>
<dbReference type="PROSITE" id="PS50082">
    <property type="entry name" value="WD_REPEATS_2"/>
    <property type="match status" value="1"/>
</dbReference>
<dbReference type="InterPro" id="IPR015943">
    <property type="entry name" value="WD40/YVTN_repeat-like_dom_sf"/>
</dbReference>
<dbReference type="InterPro" id="IPR036322">
    <property type="entry name" value="WD40_repeat_dom_sf"/>
</dbReference>
<dbReference type="Gene3D" id="2.130.10.10">
    <property type="entry name" value="YVTN repeat-like/Quinoprotein amine dehydrogenase"/>
    <property type="match status" value="1"/>
</dbReference>
<dbReference type="PROSITE" id="PS50294">
    <property type="entry name" value="WD_REPEATS_REGION"/>
    <property type="match status" value="1"/>
</dbReference>
<dbReference type="SMART" id="SM00320">
    <property type="entry name" value="WD40"/>
    <property type="match status" value="4"/>
</dbReference>
<feature type="repeat" description="WD" evidence="1">
    <location>
        <begin position="310"/>
        <end position="351"/>
    </location>
</feature>
<evidence type="ECO:0000313" key="2">
    <source>
        <dbReference type="EMBL" id="KAL0279228.1"/>
    </source>
</evidence>
<gene>
    <name evidence="2" type="ORF">PYX00_000834</name>
</gene>
<dbReference type="Pfam" id="PF00400">
    <property type="entry name" value="WD40"/>
    <property type="match status" value="1"/>
</dbReference>
<accession>A0AAW2IBZ5</accession>
<evidence type="ECO:0000256" key="1">
    <source>
        <dbReference type="PROSITE-ProRule" id="PRU00221"/>
    </source>
</evidence>
<dbReference type="InterPro" id="IPR052993">
    <property type="entry name" value="CFA-57"/>
</dbReference>
<keyword evidence="1" id="KW-0853">WD repeat</keyword>
<dbReference type="PANTHER" id="PTHR32215">
    <property type="entry name" value="CILIA- AND FLAGELLA-ASSOCIATED PROTEIN 57"/>
    <property type="match status" value="1"/>
</dbReference>
<organism evidence="2">
    <name type="scientific">Menopon gallinae</name>
    <name type="common">poultry shaft louse</name>
    <dbReference type="NCBI Taxonomy" id="328185"/>
    <lineage>
        <taxon>Eukaryota</taxon>
        <taxon>Metazoa</taxon>
        <taxon>Ecdysozoa</taxon>
        <taxon>Arthropoda</taxon>
        <taxon>Hexapoda</taxon>
        <taxon>Insecta</taxon>
        <taxon>Pterygota</taxon>
        <taxon>Neoptera</taxon>
        <taxon>Paraneoptera</taxon>
        <taxon>Psocodea</taxon>
        <taxon>Troctomorpha</taxon>
        <taxon>Phthiraptera</taxon>
        <taxon>Amblycera</taxon>
        <taxon>Menoponidae</taxon>
        <taxon>Menopon</taxon>
    </lineage>
</organism>
<dbReference type="EMBL" id="JARGDH010000001">
    <property type="protein sequence ID" value="KAL0279228.1"/>
    <property type="molecule type" value="Genomic_DNA"/>
</dbReference>
<sequence length="492" mass="55502">MSLADTVWRQFGFQKADQMQITCATYLTGERILCGTADGKLLYVEGGDMKAIFNALTVTVINAREKDEVVPSISSLVLLKTSSDFAGEEDKQVRALISFTKGFAYSCKSGLVHMFEKETQTQYRKRNVFKIVEMPDSDVNIIKHLSINVSHDKLLATTSRPQIFTVRLWGPDIHVAPEIPFKILGEPLHHGPVIGVSMCRWKPLFLTGGKFDKTVRLWNYDTQTVEMVKDFYDDIYSVAIHPTGYFAAIGFTEKLLYMIILLDDIQPCRQLPVRQCYLALFCLHGQYLAAVRQSIIEVYSSISFQNMVTFKGHSGKILSMVWSADDKKLVSCSDDGFVLEWDMVLGKKIGEVHTDGIAYTDCAITSDGKFIYAVGSDGILREITESLIIRTIEFNQKTPEKIVLSRSDVMMFLCAEAGSVLSVKIPINIPVEFASFYFHYSRVSHMKLSFDDQTLVTPFRGRSGDHLETIPSGRQDSTDGQRFLLLQRHSHQ</sequence>
<dbReference type="PANTHER" id="PTHR32215:SF0">
    <property type="entry name" value="CILIA- AND FLAGELLA-ASSOCIATED PROTEIN 57"/>
    <property type="match status" value="1"/>
</dbReference>
<comment type="caution">
    <text evidence="2">The sequence shown here is derived from an EMBL/GenBank/DDBJ whole genome shotgun (WGS) entry which is preliminary data.</text>
</comment>
<reference evidence="2" key="1">
    <citation type="journal article" date="2024" name="Gigascience">
        <title>Chromosome-level genome of the poultry shaft louse Menopon gallinae provides insight into the host-switching and adaptive evolution of parasitic lice.</title>
        <authorList>
            <person name="Xu Y."/>
            <person name="Ma L."/>
            <person name="Liu S."/>
            <person name="Liang Y."/>
            <person name="Liu Q."/>
            <person name="He Z."/>
            <person name="Tian L."/>
            <person name="Duan Y."/>
            <person name="Cai W."/>
            <person name="Li H."/>
            <person name="Song F."/>
        </authorList>
    </citation>
    <scope>NUCLEOTIDE SEQUENCE</scope>
    <source>
        <strain evidence="2">Cailab_2023a</strain>
    </source>
</reference>